<evidence type="ECO:0000313" key="2">
    <source>
        <dbReference type="EMBL" id="RUP47545.1"/>
    </source>
</evidence>
<dbReference type="Proteomes" id="UP000268093">
    <property type="component" value="Unassembled WGS sequence"/>
</dbReference>
<gene>
    <name evidence="2" type="ORF">BC936DRAFT_145625</name>
</gene>
<protein>
    <submittedName>
        <fullName evidence="2">Uncharacterized protein</fullName>
    </submittedName>
</protein>
<evidence type="ECO:0000256" key="1">
    <source>
        <dbReference type="SAM" id="MobiDB-lite"/>
    </source>
</evidence>
<sequence length="76" mass="8364">MKNANILPKTRHQQPKGTRIQRTKRRAPAHCFFFCTLFTVPSLQAAYADTATPGLTTKLAAKVARAGTTPLSRPIQ</sequence>
<dbReference type="EMBL" id="RBNI01004400">
    <property type="protein sequence ID" value="RUP47545.1"/>
    <property type="molecule type" value="Genomic_DNA"/>
</dbReference>
<name>A0A433D9L2_9FUNG</name>
<organism evidence="2 3">
    <name type="scientific">Jimgerdemannia flammicorona</name>
    <dbReference type="NCBI Taxonomy" id="994334"/>
    <lineage>
        <taxon>Eukaryota</taxon>
        <taxon>Fungi</taxon>
        <taxon>Fungi incertae sedis</taxon>
        <taxon>Mucoromycota</taxon>
        <taxon>Mucoromycotina</taxon>
        <taxon>Endogonomycetes</taxon>
        <taxon>Endogonales</taxon>
        <taxon>Endogonaceae</taxon>
        <taxon>Jimgerdemannia</taxon>
    </lineage>
</organism>
<comment type="caution">
    <text evidence="2">The sequence shown here is derived from an EMBL/GenBank/DDBJ whole genome shotgun (WGS) entry which is preliminary data.</text>
</comment>
<accession>A0A433D9L2</accession>
<proteinExistence type="predicted"/>
<dbReference type="AlphaFoldDB" id="A0A433D9L2"/>
<evidence type="ECO:0000313" key="3">
    <source>
        <dbReference type="Proteomes" id="UP000268093"/>
    </source>
</evidence>
<keyword evidence="3" id="KW-1185">Reference proteome</keyword>
<reference evidence="2 3" key="1">
    <citation type="journal article" date="2018" name="New Phytol.">
        <title>Phylogenomics of Endogonaceae and evolution of mycorrhizas within Mucoromycota.</title>
        <authorList>
            <person name="Chang Y."/>
            <person name="Desiro A."/>
            <person name="Na H."/>
            <person name="Sandor L."/>
            <person name="Lipzen A."/>
            <person name="Clum A."/>
            <person name="Barry K."/>
            <person name="Grigoriev I.V."/>
            <person name="Martin F.M."/>
            <person name="Stajich J.E."/>
            <person name="Smith M.E."/>
            <person name="Bonito G."/>
            <person name="Spatafora J.W."/>
        </authorList>
    </citation>
    <scope>NUCLEOTIDE SEQUENCE [LARGE SCALE GENOMIC DNA]</scope>
    <source>
        <strain evidence="2 3">GMNB39</strain>
    </source>
</reference>
<feature type="compositionally biased region" description="Basic residues" evidence="1">
    <location>
        <begin position="9"/>
        <end position="23"/>
    </location>
</feature>
<feature type="region of interest" description="Disordered" evidence="1">
    <location>
        <begin position="1"/>
        <end position="23"/>
    </location>
</feature>